<keyword evidence="1" id="KW-1133">Transmembrane helix</keyword>
<feature type="transmembrane region" description="Helical" evidence="1">
    <location>
        <begin position="291"/>
        <end position="313"/>
    </location>
</feature>
<gene>
    <name evidence="2" type="ORF">NO1_1487</name>
</gene>
<evidence type="ECO:0000256" key="1">
    <source>
        <dbReference type="SAM" id="Phobius"/>
    </source>
</evidence>
<proteinExistence type="predicted"/>
<dbReference type="AlphaFoldDB" id="A0A388TBT0"/>
<protein>
    <submittedName>
        <fullName evidence="2">Uncharacterized protein</fullName>
    </submittedName>
</protein>
<name>A0A388TBT0_TERA1</name>
<reference evidence="2 3" key="1">
    <citation type="journal article" date="2019" name="ISME J.">
        <title>Genome analyses of uncultured TG2/ZB3 bacteria in 'Margulisbacteria' specifically attached to ectosymbiotic spirochetes of protists in the termite gut.</title>
        <authorList>
            <person name="Utami Y.D."/>
            <person name="Kuwahara H."/>
            <person name="Igai K."/>
            <person name="Murakami T."/>
            <person name="Sugaya K."/>
            <person name="Morikawa T."/>
            <person name="Nagura Y."/>
            <person name="Yuki M."/>
            <person name="Deevong P."/>
            <person name="Inoue T."/>
            <person name="Kihara K."/>
            <person name="Lo N."/>
            <person name="Yamada A."/>
            <person name="Ohkuma M."/>
            <person name="Hongoh Y."/>
        </authorList>
    </citation>
    <scope>NUCLEOTIDE SEQUENCE [LARGE SCALE GENOMIC DNA]</scope>
    <source>
        <strain evidence="2">NkOx7-01</strain>
    </source>
</reference>
<comment type="caution">
    <text evidence="2">The sequence shown here is derived from an EMBL/GenBank/DDBJ whole genome shotgun (WGS) entry which is preliminary data.</text>
</comment>
<keyword evidence="1" id="KW-0812">Transmembrane</keyword>
<evidence type="ECO:0000313" key="3">
    <source>
        <dbReference type="Proteomes" id="UP000269352"/>
    </source>
</evidence>
<feature type="transmembrane region" description="Helical" evidence="1">
    <location>
        <begin position="223"/>
        <end position="240"/>
    </location>
</feature>
<evidence type="ECO:0000313" key="2">
    <source>
        <dbReference type="EMBL" id="GBR74282.1"/>
    </source>
</evidence>
<keyword evidence="1" id="KW-0472">Membrane</keyword>
<sequence>MFCKTIATAENKFSRFLFFGGQDKKIAGQIVAALNAAKDSQQIDFAVGEFINKSQRWLVNGIQRFNLHKIIYLTVLCYAFARSDSSEQKKIIAENVSRFIAEINTRGSMEINMALLRAPCRIIAAYQNKNTERLIEAVNDYRQILEQPLYAKGLLAMERSTLPKNKFSIIDQESLTVMLAAQNVSSPNAAAETLQVRNVFRPQTIFNKCRRVYRNLKPLIRNSYRGAAGISAAAMCLALFPELDFPVPNAVLFNALLNLFTNSVMLWISARGPKFWQYRLSDINPLKLSQSVMYSSLGLPLTQFTAYTLQNILAGANNLALANAAVLLGVGLAGAGYTFLNNKARGKNSLETKLNTLRPAFGGVSAAGLAAIAGGRLPQNYLTLLSMVMGNVYRLIVEGTINYSLYKKFIYKNLEQLEPESRVGEKLVKFNIEAMSFIESPGGINSVQNHLNKLKPLELVRLFGKLGQDRSLHLADIQNHSYADSARAEYYFTNTYFEYRKMLALAIRAAGQVKKIDSLNNNEAAESRVDDILLRIKNLSAAQVKVFRKRAVNITFSKLSEMSAAHINDEALRFGLAFKNKALPDIQNYLANLSEGQIISALADILQREYWASYYPVAQKLFAVYAKVLLGKTRSEYSKHLIYKGLL</sequence>
<dbReference type="EMBL" id="BGZN01000038">
    <property type="protein sequence ID" value="GBR74282.1"/>
    <property type="molecule type" value="Genomic_DNA"/>
</dbReference>
<feature type="transmembrane region" description="Helical" evidence="1">
    <location>
        <begin position="252"/>
        <end position="270"/>
    </location>
</feature>
<dbReference type="Proteomes" id="UP000269352">
    <property type="component" value="Unassembled WGS sequence"/>
</dbReference>
<feature type="transmembrane region" description="Helical" evidence="1">
    <location>
        <begin position="360"/>
        <end position="378"/>
    </location>
</feature>
<organism evidence="2 3">
    <name type="scientific">Termititenax aidoneus</name>
    <dbReference type="NCBI Taxonomy" id="2218524"/>
    <lineage>
        <taxon>Bacteria</taxon>
        <taxon>Bacillati</taxon>
        <taxon>Candidatus Margulisiibacteriota</taxon>
        <taxon>Candidatus Termititenacia</taxon>
        <taxon>Candidatus Termititenacales</taxon>
        <taxon>Candidatus Termititenacaceae</taxon>
        <taxon>Candidatus Termititenax</taxon>
    </lineage>
</organism>
<feature type="transmembrane region" description="Helical" evidence="1">
    <location>
        <begin position="319"/>
        <end position="340"/>
    </location>
</feature>
<keyword evidence="3" id="KW-1185">Reference proteome</keyword>
<accession>A0A388TBT0</accession>